<dbReference type="Proteomes" id="UP001239111">
    <property type="component" value="Chromosome 1"/>
</dbReference>
<dbReference type="EMBL" id="CM056741">
    <property type="protein sequence ID" value="KAJ8685872.1"/>
    <property type="molecule type" value="Genomic_DNA"/>
</dbReference>
<comment type="caution">
    <text evidence="1">The sequence shown here is derived from an EMBL/GenBank/DDBJ whole genome shotgun (WGS) entry which is preliminary data.</text>
</comment>
<organism evidence="1 2">
    <name type="scientific">Eretmocerus hayati</name>
    <dbReference type="NCBI Taxonomy" id="131215"/>
    <lineage>
        <taxon>Eukaryota</taxon>
        <taxon>Metazoa</taxon>
        <taxon>Ecdysozoa</taxon>
        <taxon>Arthropoda</taxon>
        <taxon>Hexapoda</taxon>
        <taxon>Insecta</taxon>
        <taxon>Pterygota</taxon>
        <taxon>Neoptera</taxon>
        <taxon>Endopterygota</taxon>
        <taxon>Hymenoptera</taxon>
        <taxon>Apocrita</taxon>
        <taxon>Proctotrupomorpha</taxon>
        <taxon>Chalcidoidea</taxon>
        <taxon>Aphelinidae</taxon>
        <taxon>Aphelininae</taxon>
        <taxon>Eretmocerus</taxon>
    </lineage>
</organism>
<name>A0ACC2PU15_9HYME</name>
<accession>A0ACC2PU15</accession>
<reference evidence="1" key="1">
    <citation type="submission" date="2023-04" db="EMBL/GenBank/DDBJ databases">
        <title>A chromosome-level genome assembly of the parasitoid wasp Eretmocerus hayati.</title>
        <authorList>
            <person name="Zhong Y."/>
            <person name="Liu S."/>
            <person name="Liu Y."/>
        </authorList>
    </citation>
    <scope>NUCLEOTIDE SEQUENCE</scope>
    <source>
        <strain evidence="1">ZJU_SS_LIU_2023</strain>
    </source>
</reference>
<gene>
    <name evidence="1" type="ORF">QAD02_021665</name>
</gene>
<protein>
    <submittedName>
        <fullName evidence="1">Uncharacterized protein</fullName>
    </submittedName>
</protein>
<proteinExistence type="predicted"/>
<evidence type="ECO:0000313" key="2">
    <source>
        <dbReference type="Proteomes" id="UP001239111"/>
    </source>
</evidence>
<keyword evidence="2" id="KW-1185">Reference proteome</keyword>
<sequence>MLRLIVLMRILDSRNALIATSPFHPIMLQETALNRVRTDGASSKPTRTTTEAENFGKLTGGTQSEIVGVKVESEREQSESSQPESSTLTPDSISHFEASICGFRECR</sequence>
<evidence type="ECO:0000313" key="1">
    <source>
        <dbReference type="EMBL" id="KAJ8685872.1"/>
    </source>
</evidence>